<evidence type="ECO:0000256" key="6">
    <source>
        <dbReference type="SAM" id="Phobius"/>
    </source>
</evidence>
<evidence type="ECO:0000256" key="2">
    <source>
        <dbReference type="ARBA" id="ARBA00022692"/>
    </source>
</evidence>
<comment type="caution">
    <text evidence="8">The sequence shown here is derived from an EMBL/GenBank/DDBJ whole genome shotgun (WGS) entry which is preliminary data.</text>
</comment>
<keyword evidence="3 6" id="KW-1133">Transmembrane helix</keyword>
<dbReference type="Gene3D" id="1.20.1250.20">
    <property type="entry name" value="MFS general substrate transporter like domains"/>
    <property type="match status" value="1"/>
</dbReference>
<keyword evidence="9" id="KW-1185">Reference proteome</keyword>
<dbReference type="Proteomes" id="UP001629113">
    <property type="component" value="Unassembled WGS sequence"/>
</dbReference>
<accession>A0ABR4PVR2</accession>
<feature type="transmembrane region" description="Helical" evidence="6">
    <location>
        <begin position="169"/>
        <end position="193"/>
    </location>
</feature>
<feature type="transmembrane region" description="Helical" evidence="6">
    <location>
        <begin position="344"/>
        <end position="367"/>
    </location>
</feature>
<feature type="transmembrane region" description="Helical" evidence="6">
    <location>
        <begin position="379"/>
        <end position="397"/>
    </location>
</feature>
<feature type="compositionally biased region" description="Polar residues" evidence="5">
    <location>
        <begin position="34"/>
        <end position="47"/>
    </location>
</feature>
<dbReference type="PANTHER" id="PTHR23501">
    <property type="entry name" value="MAJOR FACILITATOR SUPERFAMILY"/>
    <property type="match status" value="1"/>
</dbReference>
<keyword evidence="4 6" id="KW-0472">Membrane</keyword>
<dbReference type="PROSITE" id="PS00216">
    <property type="entry name" value="SUGAR_TRANSPORT_1"/>
    <property type="match status" value="1"/>
</dbReference>
<evidence type="ECO:0000313" key="9">
    <source>
        <dbReference type="Proteomes" id="UP001629113"/>
    </source>
</evidence>
<dbReference type="Pfam" id="PF07690">
    <property type="entry name" value="MFS_1"/>
    <property type="match status" value="1"/>
</dbReference>
<evidence type="ECO:0000259" key="7">
    <source>
        <dbReference type="PROSITE" id="PS50850"/>
    </source>
</evidence>
<feature type="transmembrane region" description="Helical" evidence="6">
    <location>
        <begin position="144"/>
        <end position="163"/>
    </location>
</feature>
<protein>
    <submittedName>
        <fullName evidence="8">Major facilitator superfamily transporter</fullName>
    </submittedName>
</protein>
<dbReference type="PROSITE" id="PS50850">
    <property type="entry name" value="MFS"/>
    <property type="match status" value="1"/>
</dbReference>
<dbReference type="InterPro" id="IPR036259">
    <property type="entry name" value="MFS_trans_sf"/>
</dbReference>
<dbReference type="InterPro" id="IPR020846">
    <property type="entry name" value="MFS_dom"/>
</dbReference>
<dbReference type="SUPFAM" id="SSF103473">
    <property type="entry name" value="MFS general substrate transporter"/>
    <property type="match status" value="1"/>
</dbReference>
<comment type="subcellular location">
    <subcellularLocation>
        <location evidence="1">Membrane</location>
        <topology evidence="1">Multi-pass membrane protein</topology>
    </subcellularLocation>
</comment>
<organism evidence="8 9">
    <name type="scientific">Phlyctema vagabunda</name>
    <dbReference type="NCBI Taxonomy" id="108571"/>
    <lineage>
        <taxon>Eukaryota</taxon>
        <taxon>Fungi</taxon>
        <taxon>Dikarya</taxon>
        <taxon>Ascomycota</taxon>
        <taxon>Pezizomycotina</taxon>
        <taxon>Leotiomycetes</taxon>
        <taxon>Helotiales</taxon>
        <taxon>Dermateaceae</taxon>
        <taxon>Phlyctema</taxon>
    </lineage>
</organism>
<evidence type="ECO:0000256" key="1">
    <source>
        <dbReference type="ARBA" id="ARBA00004141"/>
    </source>
</evidence>
<feature type="transmembrane region" description="Helical" evidence="6">
    <location>
        <begin position="301"/>
        <end position="323"/>
    </location>
</feature>
<feature type="compositionally biased region" description="Basic and acidic residues" evidence="5">
    <location>
        <begin position="1"/>
        <end position="18"/>
    </location>
</feature>
<proteinExistence type="predicted"/>
<evidence type="ECO:0000256" key="5">
    <source>
        <dbReference type="SAM" id="MobiDB-lite"/>
    </source>
</evidence>
<evidence type="ECO:0000313" key="8">
    <source>
        <dbReference type="EMBL" id="KAL3427442.1"/>
    </source>
</evidence>
<dbReference type="InterPro" id="IPR011701">
    <property type="entry name" value="MFS"/>
</dbReference>
<evidence type="ECO:0000256" key="3">
    <source>
        <dbReference type="ARBA" id="ARBA00022989"/>
    </source>
</evidence>
<feature type="transmembrane region" description="Helical" evidence="6">
    <location>
        <begin position="475"/>
        <end position="493"/>
    </location>
</feature>
<feature type="domain" description="Major facilitator superfamily (MFS) profile" evidence="7">
    <location>
        <begin position="79"/>
        <end position="569"/>
    </location>
</feature>
<name>A0ABR4PVR2_9HELO</name>
<feature type="transmembrane region" description="Helical" evidence="6">
    <location>
        <begin position="230"/>
        <end position="252"/>
    </location>
</feature>
<feature type="transmembrane region" description="Helical" evidence="6">
    <location>
        <begin position="273"/>
        <end position="295"/>
    </location>
</feature>
<reference evidence="8 9" key="1">
    <citation type="submission" date="2024-06" db="EMBL/GenBank/DDBJ databases">
        <title>Complete genome of Phlyctema vagabunda strain 19-DSS-EL-015.</title>
        <authorList>
            <person name="Fiorenzani C."/>
        </authorList>
    </citation>
    <scope>NUCLEOTIDE SEQUENCE [LARGE SCALE GENOMIC DNA]</scope>
    <source>
        <strain evidence="8 9">19-DSS-EL-015</strain>
    </source>
</reference>
<dbReference type="Gene3D" id="1.20.1720.10">
    <property type="entry name" value="Multidrug resistance protein D"/>
    <property type="match status" value="1"/>
</dbReference>
<dbReference type="InterPro" id="IPR005829">
    <property type="entry name" value="Sugar_transporter_CS"/>
</dbReference>
<feature type="transmembrane region" description="Helical" evidence="6">
    <location>
        <begin position="441"/>
        <end position="463"/>
    </location>
</feature>
<dbReference type="EMBL" id="JBFCZG010000001">
    <property type="protein sequence ID" value="KAL3427442.1"/>
    <property type="molecule type" value="Genomic_DNA"/>
</dbReference>
<feature type="region of interest" description="Disordered" evidence="5">
    <location>
        <begin position="1"/>
        <end position="47"/>
    </location>
</feature>
<feature type="transmembrane region" description="Helical" evidence="6">
    <location>
        <begin position="546"/>
        <end position="565"/>
    </location>
</feature>
<keyword evidence="2 6" id="KW-0812">Transmembrane</keyword>
<evidence type="ECO:0000256" key="4">
    <source>
        <dbReference type="ARBA" id="ARBA00023136"/>
    </source>
</evidence>
<sequence>MSTTRDLERDATRKDVVISHHIASPSSDPERASLLQQSRKNGSSEYGSTTLASLTNTLSGEQALGDDSQEKTSKEAIAIIGLLLVGVLIANADTTLVLATYGTISSDFSAFENGSWLTTSYSLASTAFQPIIGKISDIYGRKSVLIASYILFGVGTVACGIAQSMWQVILGRIISGVGSAGMTVIVSVLITDLVPLIQVAAWRSYVNVFSTLGRSVGGPIGGLLADTIGWRWAFIGQGPLILLAIVLVGVKLPSRSASDRHPQKGEPSRLRRIDFIGAFLLASTLVALLGALSIGGQNLPWSHPIVLGLLGSSLGLGGLFVIYEARFALEPVFPPSLITQRDVATSYGIMALQVGAQVSMLFSVPLYFQVTQNASNTTAGSHLFPAVLGNTLGGLLAGMTIQRTGRYKLLAVLAPLISCTSYALMVFRWRGHTSWLESLDIVPGGFGTGMAAAAIFIALTSSVERHEVAVATGGMYLAGSVGMIGGIATSSAVQQGTLRSLLASTLKGHGADKIIESVVSDVANLRRLEEPVRQVVVHAYVQSLEYSHMFSLGCSLAALLITFTLREHPLK</sequence>
<feature type="transmembrane region" description="Helical" evidence="6">
    <location>
        <begin position="76"/>
        <end position="102"/>
    </location>
</feature>
<feature type="transmembrane region" description="Helical" evidence="6">
    <location>
        <begin position="409"/>
        <end position="429"/>
    </location>
</feature>
<gene>
    <name evidence="8" type="ORF">PVAG01_00951</name>
</gene>
<dbReference type="PANTHER" id="PTHR23501:SF33">
    <property type="entry name" value="MAJOR FACILITATOR SUPERFAMILY (MFS) PROFILE DOMAIN-CONTAINING PROTEIN"/>
    <property type="match status" value="1"/>
</dbReference>